<evidence type="ECO:0000313" key="2">
    <source>
        <dbReference type="Proteomes" id="UP000749040"/>
    </source>
</evidence>
<gene>
    <name evidence="1" type="ORF">ITX44_15125</name>
</gene>
<accession>A0ABS2TRA5</accession>
<evidence type="ECO:0000313" key="1">
    <source>
        <dbReference type="EMBL" id="MBM9505863.1"/>
    </source>
</evidence>
<sequence length="121" mass="12989">MTRRPVDSGVPDRLYTVTGGRSRTQDTTFDLVTIVVGEAEPALGMQSEHIRILRLCGRHPTSLVELSSHLGLPVGVVKILLADLLAAGRISARHPRSAAPGAELLPPAETLKKVLRALQNL</sequence>
<dbReference type="PANTHER" id="PTHR36221:SF1">
    <property type="entry name" value="DUF742 DOMAIN-CONTAINING PROTEIN"/>
    <property type="match status" value="1"/>
</dbReference>
<keyword evidence="2" id="KW-1185">Reference proteome</keyword>
<proteinExistence type="predicted"/>
<dbReference type="InterPro" id="IPR007995">
    <property type="entry name" value="DUF742"/>
</dbReference>
<dbReference type="Proteomes" id="UP000749040">
    <property type="component" value="Unassembled WGS sequence"/>
</dbReference>
<name>A0ABS2TRA5_9ACTN</name>
<organism evidence="1 2">
    <name type="scientific">Actinacidiphila acididurans</name>
    <dbReference type="NCBI Taxonomy" id="2784346"/>
    <lineage>
        <taxon>Bacteria</taxon>
        <taxon>Bacillati</taxon>
        <taxon>Actinomycetota</taxon>
        <taxon>Actinomycetes</taxon>
        <taxon>Kitasatosporales</taxon>
        <taxon>Streptomycetaceae</taxon>
        <taxon>Actinacidiphila</taxon>
    </lineage>
</organism>
<comment type="caution">
    <text evidence="1">The sequence shown here is derived from an EMBL/GenBank/DDBJ whole genome shotgun (WGS) entry which is preliminary data.</text>
</comment>
<protein>
    <submittedName>
        <fullName evidence="1">DUF742 domain-containing protein</fullName>
    </submittedName>
</protein>
<dbReference type="RefSeq" id="WP_205357728.1">
    <property type="nucleotide sequence ID" value="NZ_JADKYB010000007.1"/>
</dbReference>
<reference evidence="1 2" key="1">
    <citation type="submission" date="2021-01" db="EMBL/GenBank/DDBJ databases">
        <title>Streptomyces acididurans sp. nov., isolated from a peat swamp forest soil.</title>
        <authorList>
            <person name="Chantavorakit T."/>
            <person name="Duangmal K."/>
        </authorList>
    </citation>
    <scope>NUCLEOTIDE SEQUENCE [LARGE SCALE GENOMIC DNA]</scope>
    <source>
        <strain evidence="1 2">KK5PA1</strain>
    </source>
</reference>
<dbReference type="Pfam" id="PF05331">
    <property type="entry name" value="DUF742"/>
    <property type="match status" value="1"/>
</dbReference>
<dbReference type="EMBL" id="JADKYB010000007">
    <property type="protein sequence ID" value="MBM9505863.1"/>
    <property type="molecule type" value="Genomic_DNA"/>
</dbReference>
<dbReference type="PANTHER" id="PTHR36221">
    <property type="entry name" value="DUF742 DOMAIN-CONTAINING PROTEIN"/>
    <property type="match status" value="1"/>
</dbReference>